<reference evidence="1" key="1">
    <citation type="submission" date="2020-03" db="EMBL/GenBank/DDBJ databases">
        <title>The deep terrestrial virosphere.</title>
        <authorList>
            <person name="Holmfeldt K."/>
            <person name="Nilsson E."/>
            <person name="Simone D."/>
            <person name="Lopez-Fernandez M."/>
            <person name="Wu X."/>
            <person name="de Brujin I."/>
            <person name="Lundin D."/>
            <person name="Andersson A."/>
            <person name="Bertilsson S."/>
            <person name="Dopson M."/>
        </authorList>
    </citation>
    <scope>NUCLEOTIDE SEQUENCE</scope>
    <source>
        <strain evidence="3">MM415A00187</strain>
        <strain evidence="2">MM415B00313</strain>
        <strain evidence="1">TM448A00409</strain>
    </source>
</reference>
<dbReference type="AlphaFoldDB" id="A0A6H1ZEL9"/>
<proteinExistence type="predicted"/>
<dbReference type="EMBL" id="MT141564">
    <property type="protein sequence ID" value="QJA66954.1"/>
    <property type="molecule type" value="Genomic_DNA"/>
</dbReference>
<evidence type="ECO:0000313" key="2">
    <source>
        <dbReference type="EMBL" id="QJA66954.1"/>
    </source>
</evidence>
<protein>
    <submittedName>
        <fullName evidence="1">Uncharacterized protein</fullName>
    </submittedName>
</protein>
<dbReference type="EMBL" id="MT142530">
    <property type="protein sequence ID" value="QJA84467.1"/>
    <property type="molecule type" value="Genomic_DNA"/>
</dbReference>
<sequence length="62" mass="7618">MNKIVEQFVQIKNERNYSYRKLNQLTSLPFSTINEVIREKHIPKKQTLEKIELFVLRTRREK</sequence>
<name>A0A6H1ZEL9_9ZZZZ</name>
<evidence type="ECO:0000313" key="3">
    <source>
        <dbReference type="EMBL" id="QJA84467.1"/>
    </source>
</evidence>
<gene>
    <name evidence="3" type="ORF">MM415A00187_0002</name>
    <name evidence="2" type="ORF">MM415B00313_0002</name>
    <name evidence="1" type="ORF">TM448A00409_0002</name>
</gene>
<accession>A0A6H1ZEL9</accession>
<organism evidence="1">
    <name type="scientific">viral metagenome</name>
    <dbReference type="NCBI Taxonomy" id="1070528"/>
    <lineage>
        <taxon>unclassified sequences</taxon>
        <taxon>metagenomes</taxon>
        <taxon>organismal metagenomes</taxon>
    </lineage>
</organism>
<dbReference type="GO" id="GO:0003677">
    <property type="term" value="F:DNA binding"/>
    <property type="evidence" value="ECO:0007669"/>
    <property type="project" value="InterPro"/>
</dbReference>
<dbReference type="InterPro" id="IPR010982">
    <property type="entry name" value="Lambda_DNA-bd_dom_sf"/>
</dbReference>
<dbReference type="EMBL" id="MT144009">
    <property type="protein sequence ID" value="QJA46366.1"/>
    <property type="molecule type" value="Genomic_DNA"/>
</dbReference>
<dbReference type="Gene3D" id="1.10.260.40">
    <property type="entry name" value="lambda repressor-like DNA-binding domains"/>
    <property type="match status" value="1"/>
</dbReference>
<evidence type="ECO:0000313" key="1">
    <source>
        <dbReference type="EMBL" id="QJA46366.1"/>
    </source>
</evidence>